<name>A0A1R3GKL1_9ROSI</name>
<comment type="caution">
    <text evidence="1">The sequence shown here is derived from an EMBL/GenBank/DDBJ whole genome shotgun (WGS) entry which is preliminary data.</text>
</comment>
<gene>
    <name evidence="1" type="ORF">COLO4_34449</name>
</gene>
<accession>A0A1R3GKL1</accession>
<dbReference type="AlphaFoldDB" id="A0A1R3GKL1"/>
<reference evidence="2" key="1">
    <citation type="submission" date="2013-09" db="EMBL/GenBank/DDBJ databases">
        <title>Corchorus olitorius genome sequencing.</title>
        <authorList>
            <person name="Alam M."/>
            <person name="Haque M.S."/>
            <person name="Islam M.S."/>
            <person name="Emdad E.M."/>
            <person name="Islam M.M."/>
            <person name="Ahmed B."/>
            <person name="Halim A."/>
            <person name="Hossen Q.M.M."/>
            <person name="Hossain M.Z."/>
            <person name="Ahmed R."/>
            <person name="Khan M.M."/>
            <person name="Islam R."/>
            <person name="Rashid M.M."/>
            <person name="Khan S.A."/>
            <person name="Rahman M.S."/>
            <person name="Alam M."/>
            <person name="Yahiya A.S."/>
            <person name="Khan M.S."/>
            <person name="Azam M.S."/>
            <person name="Haque T."/>
            <person name="Lashkar M.Z.H."/>
            <person name="Akhand A.I."/>
            <person name="Morshed G."/>
            <person name="Roy S."/>
            <person name="Uddin K.S."/>
            <person name="Rabeya T."/>
            <person name="Hossain A.S."/>
            <person name="Chowdhury A."/>
            <person name="Snigdha A.R."/>
            <person name="Mortoza M.S."/>
            <person name="Matin S.A."/>
            <person name="Hoque S.M.E."/>
            <person name="Islam M.K."/>
            <person name="Roy D.K."/>
            <person name="Haider R."/>
            <person name="Moosa M.M."/>
            <person name="Elias S.M."/>
            <person name="Hasan A.M."/>
            <person name="Jahan S."/>
            <person name="Shafiuddin M."/>
            <person name="Mahmood N."/>
            <person name="Shommy N.S."/>
        </authorList>
    </citation>
    <scope>NUCLEOTIDE SEQUENCE [LARGE SCALE GENOMIC DNA]</scope>
    <source>
        <strain evidence="2">cv. O-4</strain>
    </source>
</reference>
<organism evidence="1 2">
    <name type="scientific">Corchorus olitorius</name>
    <dbReference type="NCBI Taxonomy" id="93759"/>
    <lineage>
        <taxon>Eukaryota</taxon>
        <taxon>Viridiplantae</taxon>
        <taxon>Streptophyta</taxon>
        <taxon>Embryophyta</taxon>
        <taxon>Tracheophyta</taxon>
        <taxon>Spermatophyta</taxon>
        <taxon>Magnoliopsida</taxon>
        <taxon>eudicotyledons</taxon>
        <taxon>Gunneridae</taxon>
        <taxon>Pentapetalae</taxon>
        <taxon>rosids</taxon>
        <taxon>malvids</taxon>
        <taxon>Malvales</taxon>
        <taxon>Malvaceae</taxon>
        <taxon>Grewioideae</taxon>
        <taxon>Apeibeae</taxon>
        <taxon>Corchorus</taxon>
    </lineage>
</organism>
<keyword evidence="2" id="KW-1185">Reference proteome</keyword>
<evidence type="ECO:0000313" key="2">
    <source>
        <dbReference type="Proteomes" id="UP000187203"/>
    </source>
</evidence>
<dbReference type="EMBL" id="AWUE01022397">
    <property type="protein sequence ID" value="OMO58634.1"/>
    <property type="molecule type" value="Genomic_DNA"/>
</dbReference>
<dbReference type="Proteomes" id="UP000187203">
    <property type="component" value="Unassembled WGS sequence"/>
</dbReference>
<evidence type="ECO:0000313" key="1">
    <source>
        <dbReference type="EMBL" id="OMO58634.1"/>
    </source>
</evidence>
<sequence>METTLSRRPLIGRPSRPHRLHCRHCRWVTCFA</sequence>
<protein>
    <submittedName>
        <fullName evidence="1">Uncharacterized protein</fullName>
    </submittedName>
</protein>
<proteinExistence type="predicted"/>